<gene>
    <name evidence="2" type="ORF">GALL_379800</name>
</gene>
<feature type="transmembrane region" description="Helical" evidence="1">
    <location>
        <begin position="263"/>
        <end position="280"/>
    </location>
</feature>
<name>A0A1J5QA50_9ZZZZ</name>
<evidence type="ECO:0000256" key="1">
    <source>
        <dbReference type="SAM" id="Phobius"/>
    </source>
</evidence>
<protein>
    <recommendedName>
        <fullName evidence="3">DUF2157 domain-containing protein</fullName>
    </recommendedName>
</protein>
<reference evidence="2" key="1">
    <citation type="submission" date="2016-10" db="EMBL/GenBank/DDBJ databases">
        <title>Sequence of Gallionella enrichment culture.</title>
        <authorList>
            <person name="Poehlein A."/>
            <person name="Muehling M."/>
            <person name="Daniel R."/>
        </authorList>
    </citation>
    <scope>NUCLEOTIDE SEQUENCE</scope>
</reference>
<feature type="transmembrane region" description="Helical" evidence="1">
    <location>
        <begin position="141"/>
        <end position="159"/>
    </location>
</feature>
<comment type="caution">
    <text evidence="2">The sequence shown here is derived from an EMBL/GenBank/DDBJ whole genome shotgun (WGS) entry which is preliminary data.</text>
</comment>
<dbReference type="EMBL" id="MLJW01001084">
    <property type="protein sequence ID" value="OIQ80272.1"/>
    <property type="molecule type" value="Genomic_DNA"/>
</dbReference>
<keyword evidence="1" id="KW-1133">Transmembrane helix</keyword>
<accession>A0A1J5QA50</accession>
<feature type="transmembrane region" description="Helical" evidence="1">
    <location>
        <begin position="166"/>
        <end position="183"/>
    </location>
</feature>
<proteinExistence type="predicted"/>
<feature type="transmembrane region" description="Helical" evidence="1">
    <location>
        <begin position="86"/>
        <end position="104"/>
    </location>
</feature>
<feature type="transmembrane region" description="Helical" evidence="1">
    <location>
        <begin position="214"/>
        <end position="233"/>
    </location>
</feature>
<sequence length="312" mass="32244">MESEIGQERLRDVLDDLVKTGDLTQAQAALVESAYGEVQGTGPNLQATPRKWLGELGGYIGGAFTLTAGFILLGRTWSSINQAGKIGVLSALAAILFGAGVLIYGMRRGDSSRQLAGTLVSFGAISAAGAGGNGAPHHHELLIASLVGFLIGLLGYWRVRSASSHIALFGFFALLVVSLFDSAHLQRGVLSLVLFAVGASWLSLAYRNLLTEKVLGLTLAMAAMVFAGEFAFLDGSRGISYAILAMTAVVGFRIYVTSGLWPPLAGAVSATTLGVGQIVGTTLGGALGAALGLLAAGLALLALSAWVLRRRK</sequence>
<organism evidence="2">
    <name type="scientific">mine drainage metagenome</name>
    <dbReference type="NCBI Taxonomy" id="410659"/>
    <lineage>
        <taxon>unclassified sequences</taxon>
        <taxon>metagenomes</taxon>
        <taxon>ecological metagenomes</taxon>
    </lineage>
</organism>
<dbReference type="AlphaFoldDB" id="A0A1J5QA50"/>
<evidence type="ECO:0000313" key="2">
    <source>
        <dbReference type="EMBL" id="OIQ80272.1"/>
    </source>
</evidence>
<feature type="transmembrane region" description="Helical" evidence="1">
    <location>
        <begin position="116"/>
        <end position="135"/>
    </location>
</feature>
<keyword evidence="1" id="KW-0472">Membrane</keyword>
<keyword evidence="1" id="KW-0812">Transmembrane</keyword>
<feature type="transmembrane region" description="Helical" evidence="1">
    <location>
        <begin position="286"/>
        <end position="308"/>
    </location>
</feature>
<feature type="transmembrane region" description="Helical" evidence="1">
    <location>
        <begin position="189"/>
        <end position="207"/>
    </location>
</feature>
<evidence type="ECO:0008006" key="3">
    <source>
        <dbReference type="Google" id="ProtNLM"/>
    </source>
</evidence>
<feature type="transmembrane region" description="Helical" evidence="1">
    <location>
        <begin position="56"/>
        <end position="74"/>
    </location>
</feature>